<feature type="transmembrane region" description="Helical" evidence="1">
    <location>
        <begin position="34"/>
        <end position="53"/>
    </location>
</feature>
<dbReference type="EMBL" id="KV426311">
    <property type="protein sequence ID" value="KZV82624.1"/>
    <property type="molecule type" value="Genomic_DNA"/>
</dbReference>
<dbReference type="AlphaFoldDB" id="A0A165CKA1"/>
<keyword evidence="1" id="KW-0812">Transmembrane</keyword>
<evidence type="ECO:0000313" key="3">
    <source>
        <dbReference type="Proteomes" id="UP000077266"/>
    </source>
</evidence>
<evidence type="ECO:0000256" key="1">
    <source>
        <dbReference type="SAM" id="Phobius"/>
    </source>
</evidence>
<keyword evidence="1" id="KW-0472">Membrane</keyword>
<name>A0A165CKA1_EXIGL</name>
<accession>A0A165CKA1</accession>
<protein>
    <submittedName>
        <fullName evidence="2">Uncharacterized protein</fullName>
    </submittedName>
</protein>
<gene>
    <name evidence="2" type="ORF">EXIGLDRAFT_338432</name>
</gene>
<sequence length="273" mass="30085">MMRALRDTLPATLDIPSPPPRPGLLTRFWRFAELYMLLIAPLMWPIVALWMSALESLYETVRSGGFPRRSPSLSADTDVLEAAGSYVAGALGALKERLRSLGILPPDLRELYPYKCTESNDCCHLIQLLIAVIRDKDNVLSLSPNALADAVDLLVYASSLHPHDPTIAHIDVSLTLGRDDTPGSGNAFAQKAVCARAWRASEVSAVLRLTPGLYGLPNLRHGYCDARDVRAYLTPAIFITMILSPNERWYQPPLSPVERDALVGCCSSLSRRF</sequence>
<organism evidence="2 3">
    <name type="scientific">Exidia glandulosa HHB12029</name>
    <dbReference type="NCBI Taxonomy" id="1314781"/>
    <lineage>
        <taxon>Eukaryota</taxon>
        <taxon>Fungi</taxon>
        <taxon>Dikarya</taxon>
        <taxon>Basidiomycota</taxon>
        <taxon>Agaricomycotina</taxon>
        <taxon>Agaricomycetes</taxon>
        <taxon>Auriculariales</taxon>
        <taxon>Exidiaceae</taxon>
        <taxon>Exidia</taxon>
    </lineage>
</organism>
<proteinExistence type="predicted"/>
<reference evidence="2 3" key="1">
    <citation type="journal article" date="2016" name="Mol. Biol. Evol.">
        <title>Comparative Genomics of Early-Diverging Mushroom-Forming Fungi Provides Insights into the Origins of Lignocellulose Decay Capabilities.</title>
        <authorList>
            <person name="Nagy L.G."/>
            <person name="Riley R."/>
            <person name="Tritt A."/>
            <person name="Adam C."/>
            <person name="Daum C."/>
            <person name="Floudas D."/>
            <person name="Sun H."/>
            <person name="Yadav J.S."/>
            <person name="Pangilinan J."/>
            <person name="Larsson K.H."/>
            <person name="Matsuura K."/>
            <person name="Barry K."/>
            <person name="Labutti K."/>
            <person name="Kuo R."/>
            <person name="Ohm R.A."/>
            <person name="Bhattacharya S.S."/>
            <person name="Shirouzu T."/>
            <person name="Yoshinaga Y."/>
            <person name="Martin F.M."/>
            <person name="Grigoriev I.V."/>
            <person name="Hibbett D.S."/>
        </authorList>
    </citation>
    <scope>NUCLEOTIDE SEQUENCE [LARGE SCALE GENOMIC DNA]</scope>
    <source>
        <strain evidence="2 3">HHB12029</strain>
    </source>
</reference>
<evidence type="ECO:0000313" key="2">
    <source>
        <dbReference type="EMBL" id="KZV82624.1"/>
    </source>
</evidence>
<dbReference type="InParanoid" id="A0A165CKA1"/>
<keyword evidence="3" id="KW-1185">Reference proteome</keyword>
<keyword evidence="1" id="KW-1133">Transmembrane helix</keyword>
<dbReference type="Proteomes" id="UP000077266">
    <property type="component" value="Unassembled WGS sequence"/>
</dbReference>